<dbReference type="EMBL" id="CP021780">
    <property type="protein sequence ID" value="ASA25555.1"/>
    <property type="molecule type" value="Genomic_DNA"/>
</dbReference>
<dbReference type="KEGG" id="pdh:B9T62_35390"/>
<evidence type="ECO:0000313" key="1">
    <source>
        <dbReference type="EMBL" id="ASA25555.1"/>
    </source>
</evidence>
<dbReference type="AlphaFoldDB" id="A0A2Z2KMD2"/>
<name>A0A2Z2KMD2_9BACL</name>
<sequence>MEFEAINVSLTKRDLYEVISEKLKLYKTKPMLTKRVLYEVISEKPKLYKTKPMLTKRVLYEVISEKLINYTKLSLCLRREFCTK</sequence>
<proteinExistence type="predicted"/>
<gene>
    <name evidence="1" type="ORF">B9T62_35390</name>
</gene>
<accession>A0A2Z2KMD2</accession>
<keyword evidence="2" id="KW-1185">Reference proteome</keyword>
<evidence type="ECO:0000313" key="2">
    <source>
        <dbReference type="Proteomes" id="UP000249890"/>
    </source>
</evidence>
<dbReference type="Proteomes" id="UP000249890">
    <property type="component" value="Chromosome"/>
</dbReference>
<protein>
    <submittedName>
        <fullName evidence="1">Uncharacterized protein</fullName>
    </submittedName>
</protein>
<organism evidence="1 2">
    <name type="scientific">Paenibacillus donghaensis</name>
    <dbReference type="NCBI Taxonomy" id="414771"/>
    <lineage>
        <taxon>Bacteria</taxon>
        <taxon>Bacillati</taxon>
        <taxon>Bacillota</taxon>
        <taxon>Bacilli</taxon>
        <taxon>Bacillales</taxon>
        <taxon>Paenibacillaceae</taxon>
        <taxon>Paenibacillus</taxon>
    </lineage>
</organism>
<reference evidence="1 2" key="1">
    <citation type="submission" date="2017-06" db="EMBL/GenBank/DDBJ databases">
        <title>Complete genome sequence of Paenibacillus donghaensis KCTC 13049T isolated from East Sea sediment, South Korea.</title>
        <authorList>
            <person name="Jung B.K."/>
            <person name="Hong S.-J."/>
            <person name="Shin J.-H."/>
        </authorList>
    </citation>
    <scope>NUCLEOTIDE SEQUENCE [LARGE SCALE GENOMIC DNA]</scope>
    <source>
        <strain evidence="1 2">KCTC 13049</strain>
    </source>
</reference>